<protein>
    <submittedName>
        <fullName evidence="2">SPRY-domain-containing protein</fullName>
    </submittedName>
</protein>
<accession>A0A8E2J9R2</accession>
<keyword evidence="3" id="KW-1185">Reference proteome</keyword>
<evidence type="ECO:0000313" key="3">
    <source>
        <dbReference type="Proteomes" id="UP000250266"/>
    </source>
</evidence>
<dbReference type="Gene3D" id="2.60.120.920">
    <property type="match status" value="1"/>
</dbReference>
<dbReference type="InterPro" id="IPR043136">
    <property type="entry name" value="B30.2/SPRY_sf"/>
</dbReference>
<organism evidence="2 3">
    <name type="scientific">Lepidopterella palustris CBS 459.81</name>
    <dbReference type="NCBI Taxonomy" id="1314670"/>
    <lineage>
        <taxon>Eukaryota</taxon>
        <taxon>Fungi</taxon>
        <taxon>Dikarya</taxon>
        <taxon>Ascomycota</taxon>
        <taxon>Pezizomycotina</taxon>
        <taxon>Dothideomycetes</taxon>
        <taxon>Pleosporomycetidae</taxon>
        <taxon>Mytilinidiales</taxon>
        <taxon>Argynnaceae</taxon>
        <taxon>Lepidopterella</taxon>
    </lineage>
</organism>
<sequence length="160" mass="17235">MLILIIDQVDSTELKSRLQVRANHPVPVDQRVAYFEISIHSTGANSLIGIGFCNEDSPCIGMPGWGKGSWAYHGDDGKLFLEKGQGVQYGPTYGAGDVIGCGVDNENNEMFFTKNGVSLGKWLASNAPKGRLFAVAGIGDEGVHISVNFGPSGFLYNRKR</sequence>
<dbReference type="Proteomes" id="UP000250266">
    <property type="component" value="Unassembled WGS sequence"/>
</dbReference>
<dbReference type="PROSITE" id="PS50188">
    <property type="entry name" value="B302_SPRY"/>
    <property type="match status" value="1"/>
</dbReference>
<dbReference type="OrthoDB" id="3930153at2759"/>
<dbReference type="InterPro" id="IPR044736">
    <property type="entry name" value="Gid1/RanBPM/SPLA_SPRY"/>
</dbReference>
<dbReference type="InterPro" id="IPR003877">
    <property type="entry name" value="SPRY_dom"/>
</dbReference>
<feature type="domain" description="B30.2/SPRY" evidence="1">
    <location>
        <begin position="1"/>
        <end position="154"/>
    </location>
</feature>
<dbReference type="InterPro" id="IPR050618">
    <property type="entry name" value="Ubq-SigPath_Reg"/>
</dbReference>
<dbReference type="PANTHER" id="PTHR12864">
    <property type="entry name" value="RAN BINDING PROTEIN 9-RELATED"/>
    <property type="match status" value="1"/>
</dbReference>
<gene>
    <name evidence="2" type="ORF">K432DRAFT_310540</name>
</gene>
<name>A0A8E2J9R2_9PEZI</name>
<dbReference type="Pfam" id="PF00622">
    <property type="entry name" value="SPRY"/>
    <property type="match status" value="1"/>
</dbReference>
<dbReference type="CDD" id="cd12885">
    <property type="entry name" value="SPRY_RanBP_like"/>
    <property type="match status" value="1"/>
</dbReference>
<evidence type="ECO:0000259" key="1">
    <source>
        <dbReference type="PROSITE" id="PS50188"/>
    </source>
</evidence>
<evidence type="ECO:0000313" key="2">
    <source>
        <dbReference type="EMBL" id="OCK74523.1"/>
    </source>
</evidence>
<reference evidence="2 3" key="1">
    <citation type="journal article" date="2016" name="Nat. Commun.">
        <title>Ectomycorrhizal ecology is imprinted in the genome of the dominant symbiotic fungus Cenococcum geophilum.</title>
        <authorList>
            <consortium name="DOE Joint Genome Institute"/>
            <person name="Peter M."/>
            <person name="Kohler A."/>
            <person name="Ohm R.A."/>
            <person name="Kuo A."/>
            <person name="Krutzmann J."/>
            <person name="Morin E."/>
            <person name="Arend M."/>
            <person name="Barry K.W."/>
            <person name="Binder M."/>
            <person name="Choi C."/>
            <person name="Clum A."/>
            <person name="Copeland A."/>
            <person name="Grisel N."/>
            <person name="Haridas S."/>
            <person name="Kipfer T."/>
            <person name="LaButti K."/>
            <person name="Lindquist E."/>
            <person name="Lipzen A."/>
            <person name="Maire R."/>
            <person name="Meier B."/>
            <person name="Mihaltcheva S."/>
            <person name="Molinier V."/>
            <person name="Murat C."/>
            <person name="Poggeler S."/>
            <person name="Quandt C.A."/>
            <person name="Sperisen C."/>
            <person name="Tritt A."/>
            <person name="Tisserant E."/>
            <person name="Crous P.W."/>
            <person name="Henrissat B."/>
            <person name="Nehls U."/>
            <person name="Egli S."/>
            <person name="Spatafora J.W."/>
            <person name="Grigoriev I.V."/>
            <person name="Martin F.M."/>
        </authorList>
    </citation>
    <scope>NUCLEOTIDE SEQUENCE [LARGE SCALE GENOMIC DNA]</scope>
    <source>
        <strain evidence="2 3">CBS 459.81</strain>
    </source>
</reference>
<dbReference type="SUPFAM" id="SSF49899">
    <property type="entry name" value="Concanavalin A-like lectins/glucanases"/>
    <property type="match status" value="1"/>
</dbReference>
<proteinExistence type="predicted"/>
<dbReference type="EMBL" id="KV745461">
    <property type="protein sequence ID" value="OCK74523.1"/>
    <property type="molecule type" value="Genomic_DNA"/>
</dbReference>
<dbReference type="SMART" id="SM00449">
    <property type="entry name" value="SPRY"/>
    <property type="match status" value="1"/>
</dbReference>
<dbReference type="InterPro" id="IPR001870">
    <property type="entry name" value="B30.2/SPRY"/>
</dbReference>
<dbReference type="AlphaFoldDB" id="A0A8E2J9R2"/>
<dbReference type="InterPro" id="IPR013320">
    <property type="entry name" value="ConA-like_dom_sf"/>
</dbReference>